<reference evidence="1 2" key="1">
    <citation type="submission" date="2017-02" db="EMBL/GenBank/DDBJ databases">
        <authorList>
            <person name="Peterson S.W."/>
        </authorList>
    </citation>
    <scope>NUCLEOTIDE SEQUENCE [LARGE SCALE GENOMIC DNA]</scope>
    <source>
        <strain evidence="1 2">B Ar 00.02</strain>
    </source>
</reference>
<dbReference type="EMBL" id="FUHW01000026">
    <property type="protein sequence ID" value="SJM62368.1"/>
    <property type="molecule type" value="Genomic_DNA"/>
</dbReference>
<evidence type="ECO:0000313" key="1">
    <source>
        <dbReference type="EMBL" id="SJM62368.1"/>
    </source>
</evidence>
<dbReference type="AlphaFoldDB" id="A0A1R4G2H8"/>
<dbReference type="PANTHER" id="PTHR37298">
    <property type="entry name" value="UPF0111 PROTEIN YKAA"/>
    <property type="match status" value="1"/>
</dbReference>
<sequence length="205" mass="23117">MKFRLFPVETRGLELLQELGTTVRHCVETLSELLGAPSEDQPGLIRELEQFEQRATDLHHGLLTHLRTSYVNPLPREDLYTFSRLLHDAVGELCGAGDLLVSTSVSGVSRRAAEQLEMLGRQSEMTNEALARLQHPDDLEDVWIQMIRLSRRSRRTHRAWLGEIADLSKASSILRHRAVAEQLQASVNSLRAVADHLGRVLVKES</sequence>
<gene>
    <name evidence="1" type="ORF">FM101_07295</name>
</gene>
<dbReference type="InterPro" id="IPR052912">
    <property type="entry name" value="UPF0111_domain"/>
</dbReference>
<dbReference type="PANTHER" id="PTHR37298:SF1">
    <property type="entry name" value="UPF0111 PROTEIN YKAA"/>
    <property type="match status" value="1"/>
</dbReference>
<proteinExistence type="predicted"/>
<organism evidence="1 2">
    <name type="scientific">Arthrobacter rhombi</name>
    <dbReference type="NCBI Taxonomy" id="71253"/>
    <lineage>
        <taxon>Bacteria</taxon>
        <taxon>Bacillati</taxon>
        <taxon>Actinomycetota</taxon>
        <taxon>Actinomycetes</taxon>
        <taxon>Micrococcales</taxon>
        <taxon>Micrococcaceae</taxon>
        <taxon>Arthrobacter</taxon>
    </lineage>
</organism>
<dbReference type="Gene3D" id="1.20.58.220">
    <property type="entry name" value="Phosphate transport system protein phou homolog 2, domain 2"/>
    <property type="match status" value="1"/>
</dbReference>
<accession>A0A1R4G2H8</accession>
<keyword evidence="2" id="KW-1185">Reference proteome</keyword>
<name>A0A1R4G2H8_9MICC</name>
<evidence type="ECO:0000313" key="2">
    <source>
        <dbReference type="Proteomes" id="UP000195913"/>
    </source>
</evidence>
<protein>
    <submittedName>
        <fullName evidence="1">Phosphate transport regulator (Distant homolog of PhoU)</fullName>
    </submittedName>
</protein>
<dbReference type="Proteomes" id="UP000195913">
    <property type="component" value="Unassembled WGS sequence"/>
</dbReference>
<dbReference type="InterPro" id="IPR038078">
    <property type="entry name" value="PhoU-like_sf"/>
</dbReference>